<accession>A0AA40AFQ5</accession>
<reference evidence="1" key="1">
    <citation type="submission" date="2023-06" db="EMBL/GenBank/DDBJ databases">
        <title>Genome-scale phylogeny and comparative genomics of the fungal order Sordariales.</title>
        <authorList>
            <consortium name="Lawrence Berkeley National Laboratory"/>
            <person name="Hensen N."/>
            <person name="Bonometti L."/>
            <person name="Westerberg I."/>
            <person name="Brannstrom I.O."/>
            <person name="Guillou S."/>
            <person name="Cros-Aarteil S."/>
            <person name="Calhoun S."/>
            <person name="Haridas S."/>
            <person name="Kuo A."/>
            <person name="Mondo S."/>
            <person name="Pangilinan J."/>
            <person name="Riley R."/>
            <person name="Labutti K."/>
            <person name="Andreopoulos B."/>
            <person name="Lipzen A."/>
            <person name="Chen C."/>
            <person name="Yanf M."/>
            <person name="Daum C."/>
            <person name="Ng V."/>
            <person name="Clum A."/>
            <person name="Steindorff A."/>
            <person name="Ohm R."/>
            <person name="Martin F."/>
            <person name="Silar P."/>
            <person name="Natvig D."/>
            <person name="Lalanne C."/>
            <person name="Gautier V."/>
            <person name="Ament-Velasquez S.L."/>
            <person name="Kruys A."/>
            <person name="Hutchinson M.I."/>
            <person name="Powell A.J."/>
            <person name="Barry K."/>
            <person name="Miller A.N."/>
            <person name="Grigoriev I.V."/>
            <person name="Debuchy R."/>
            <person name="Gladieux P."/>
            <person name="Thoren M.H."/>
            <person name="Johannesson H."/>
        </authorList>
    </citation>
    <scope>NUCLEOTIDE SEQUENCE</scope>
    <source>
        <strain evidence="1">SMH4607-1</strain>
    </source>
</reference>
<organism evidence="1 2">
    <name type="scientific">Lasiosphaeris hirsuta</name>
    <dbReference type="NCBI Taxonomy" id="260670"/>
    <lineage>
        <taxon>Eukaryota</taxon>
        <taxon>Fungi</taxon>
        <taxon>Dikarya</taxon>
        <taxon>Ascomycota</taxon>
        <taxon>Pezizomycotina</taxon>
        <taxon>Sordariomycetes</taxon>
        <taxon>Sordariomycetidae</taxon>
        <taxon>Sordariales</taxon>
        <taxon>Lasiosphaeriaceae</taxon>
        <taxon>Lasiosphaeris</taxon>
    </lineage>
</organism>
<evidence type="ECO:0000313" key="2">
    <source>
        <dbReference type="Proteomes" id="UP001172102"/>
    </source>
</evidence>
<evidence type="ECO:0000313" key="1">
    <source>
        <dbReference type="EMBL" id="KAK0715001.1"/>
    </source>
</evidence>
<dbReference type="AlphaFoldDB" id="A0AA40AFQ5"/>
<protein>
    <submittedName>
        <fullName evidence="1">Uncharacterized protein</fullName>
    </submittedName>
</protein>
<dbReference type="EMBL" id="JAUKUA010000004">
    <property type="protein sequence ID" value="KAK0715001.1"/>
    <property type="molecule type" value="Genomic_DNA"/>
</dbReference>
<name>A0AA40AFQ5_9PEZI</name>
<comment type="caution">
    <text evidence="1">The sequence shown here is derived from an EMBL/GenBank/DDBJ whole genome shotgun (WGS) entry which is preliminary data.</text>
</comment>
<proteinExistence type="predicted"/>
<sequence length="185" mass="20289">MPHRSILCTSTSGLHHTHPTIRGAFSIWRGEGGGGAGKQKKHPRRTACKLGCPGPPPHFATVPVLLHSFGHVFTSHFFSSSSSPSLPLIFGMTWQTGNPTGFWALMGGVWISLEALLFNPCFSLRLWCGLSRFGFLASRGLCGFGVDGMHGYCTGFSGVWIGLGYHIIWWRFVIDTIYEYGAKNE</sequence>
<dbReference type="Proteomes" id="UP001172102">
    <property type="component" value="Unassembled WGS sequence"/>
</dbReference>
<gene>
    <name evidence="1" type="ORF">B0H67DRAFT_231236</name>
</gene>
<keyword evidence="2" id="KW-1185">Reference proteome</keyword>